<dbReference type="SUPFAM" id="SSF55031">
    <property type="entry name" value="Bacterial exopeptidase dimerisation domain"/>
    <property type="match status" value="1"/>
</dbReference>
<evidence type="ECO:0000313" key="13">
    <source>
        <dbReference type="Proteomes" id="UP001208888"/>
    </source>
</evidence>
<keyword evidence="6" id="KW-0028">Amino-acid biosynthesis</keyword>
<dbReference type="NCBIfam" id="NF005710">
    <property type="entry name" value="PRK07522.1"/>
    <property type="match status" value="1"/>
</dbReference>
<evidence type="ECO:0000256" key="2">
    <source>
        <dbReference type="ARBA" id="ARBA00001947"/>
    </source>
</evidence>
<accession>A0AAJ1CVW1</accession>
<dbReference type="PANTHER" id="PTHR43808">
    <property type="entry name" value="ACETYLORNITHINE DEACETYLASE"/>
    <property type="match status" value="1"/>
</dbReference>
<evidence type="ECO:0000256" key="9">
    <source>
        <dbReference type="ARBA" id="ARBA00022833"/>
    </source>
</evidence>
<keyword evidence="8 12" id="KW-0378">Hydrolase</keyword>
<dbReference type="NCBIfam" id="TIGR01892">
    <property type="entry name" value="AcOrn-deacetyl"/>
    <property type="match status" value="1"/>
</dbReference>
<dbReference type="InterPro" id="IPR001261">
    <property type="entry name" value="ArgE/DapE_CS"/>
</dbReference>
<dbReference type="GO" id="GO:0006526">
    <property type="term" value="P:L-arginine biosynthetic process"/>
    <property type="evidence" value="ECO:0007669"/>
    <property type="project" value="UniProtKB-KW"/>
</dbReference>
<comment type="cofactor">
    <cofactor evidence="1">
        <name>Co(2+)</name>
        <dbReference type="ChEBI" id="CHEBI:48828"/>
    </cofactor>
</comment>
<gene>
    <name evidence="12" type="ORF">NB703_000582</name>
</gene>
<evidence type="ECO:0000256" key="10">
    <source>
        <dbReference type="ARBA" id="ARBA00023285"/>
    </source>
</evidence>
<dbReference type="InterPro" id="IPR050072">
    <property type="entry name" value="Peptidase_M20A"/>
</dbReference>
<dbReference type="Pfam" id="PF01546">
    <property type="entry name" value="Peptidase_M20"/>
    <property type="match status" value="1"/>
</dbReference>
<evidence type="ECO:0000256" key="6">
    <source>
        <dbReference type="ARBA" id="ARBA00022605"/>
    </source>
</evidence>
<comment type="cofactor">
    <cofactor evidence="2">
        <name>Zn(2+)</name>
        <dbReference type="ChEBI" id="CHEBI:29105"/>
    </cofactor>
</comment>
<evidence type="ECO:0000313" key="12">
    <source>
        <dbReference type="EMBL" id="MCW0342489.1"/>
    </source>
</evidence>
<name>A0AAJ1CVW1_PANAN</name>
<organism evidence="12 13">
    <name type="scientific">Pantoea ananas</name>
    <name type="common">Erwinia uredovora</name>
    <dbReference type="NCBI Taxonomy" id="553"/>
    <lineage>
        <taxon>Bacteria</taxon>
        <taxon>Pseudomonadati</taxon>
        <taxon>Pseudomonadota</taxon>
        <taxon>Gammaproteobacteria</taxon>
        <taxon>Enterobacterales</taxon>
        <taxon>Erwiniaceae</taxon>
        <taxon>Pantoea</taxon>
    </lineage>
</organism>
<keyword evidence="10" id="KW-0170">Cobalt</keyword>
<dbReference type="CDD" id="cd03894">
    <property type="entry name" value="M20_ArgE"/>
    <property type="match status" value="1"/>
</dbReference>
<protein>
    <submittedName>
        <fullName evidence="12">Acetylornithine deacetylase</fullName>
        <ecNumber evidence="12">3.5.1.16</ecNumber>
    </submittedName>
</protein>
<dbReference type="Gene3D" id="3.30.70.360">
    <property type="match status" value="1"/>
</dbReference>
<dbReference type="GO" id="GO:0008777">
    <property type="term" value="F:acetylornithine deacetylase activity"/>
    <property type="evidence" value="ECO:0007669"/>
    <property type="project" value="UniProtKB-EC"/>
</dbReference>
<keyword evidence="4" id="KW-0963">Cytoplasm</keyword>
<evidence type="ECO:0000256" key="4">
    <source>
        <dbReference type="ARBA" id="ARBA00022490"/>
    </source>
</evidence>
<dbReference type="EMBL" id="JANFVX010000001">
    <property type="protein sequence ID" value="MCW0342489.1"/>
    <property type="molecule type" value="Genomic_DNA"/>
</dbReference>
<dbReference type="AlphaFoldDB" id="A0AAJ1CVW1"/>
<dbReference type="PANTHER" id="PTHR43808:SF31">
    <property type="entry name" value="N-ACETYL-L-CITRULLINE DEACETYLASE"/>
    <property type="match status" value="1"/>
</dbReference>
<dbReference type="Gene3D" id="3.40.630.10">
    <property type="entry name" value="Zn peptidases"/>
    <property type="match status" value="1"/>
</dbReference>
<dbReference type="PROSITE" id="PS00758">
    <property type="entry name" value="ARGE_DAPE_CPG2_1"/>
    <property type="match status" value="1"/>
</dbReference>
<comment type="caution">
    <text evidence="12">The sequence shown here is derived from an EMBL/GenBank/DDBJ whole genome shotgun (WGS) entry which is preliminary data.</text>
</comment>
<dbReference type="GO" id="GO:0046872">
    <property type="term" value="F:metal ion binding"/>
    <property type="evidence" value="ECO:0007669"/>
    <property type="project" value="UniProtKB-KW"/>
</dbReference>
<keyword evidence="7" id="KW-0479">Metal-binding</keyword>
<dbReference type="Proteomes" id="UP001208888">
    <property type="component" value="Unassembled WGS sequence"/>
</dbReference>
<keyword evidence="9" id="KW-0862">Zinc</keyword>
<evidence type="ECO:0000259" key="11">
    <source>
        <dbReference type="Pfam" id="PF07687"/>
    </source>
</evidence>
<dbReference type="InterPro" id="IPR036264">
    <property type="entry name" value="Bact_exopeptidase_dim_dom"/>
</dbReference>
<dbReference type="InterPro" id="IPR010169">
    <property type="entry name" value="AcOrn-deacetyl"/>
</dbReference>
<evidence type="ECO:0000256" key="7">
    <source>
        <dbReference type="ARBA" id="ARBA00022723"/>
    </source>
</evidence>
<reference evidence="12" key="1">
    <citation type="submission" date="2022-06" db="EMBL/GenBank/DDBJ databases">
        <title>Dynamics of rice microbiomes reveals core vertical transmitted seed endophytes.</title>
        <authorList>
            <person name="Liao K."/>
            <person name="Zhang X."/>
        </authorList>
    </citation>
    <scope>NUCLEOTIDE SEQUENCE</scope>
    <source>
        <strain evidence="12">JT1-17</strain>
    </source>
</reference>
<dbReference type="InterPro" id="IPR011650">
    <property type="entry name" value="Peptidase_M20_dimer"/>
</dbReference>
<dbReference type="SUPFAM" id="SSF53187">
    <property type="entry name" value="Zn-dependent exopeptidases"/>
    <property type="match status" value="1"/>
</dbReference>
<sequence>MACPAMNDRLRALLASLLAFDTTSRASNLALIQFIDDYLTDRGVTTQWLHDDSGKKANLYARLGPDDAGGVMLSGHTDVVPVEGQNWSVPPFALTERDGRCYGRGSADMKGFIACVLASLDDFLQQPLRMPLHLAFSYDEEVGCLGVRSLIAMLNASAAKPAMCIVGEPTGMQPVYGHKGKRAVRCRVQGLACHSAYTHQGVNAIHYAGRLIAHLLHQETALKQRDERFKPPYSTLQVGTIQGGTALNIVPETCQFDVEWRTLPDTDAQILYDSVRHFAEAELMPEMQRIDPSCNIVFQPLSDYPGLLTDPQTDVARWLAQWSGQDDFTTVAFGTEGGLFNETGIAILVCGPGSMEQGHKADEFVSVEQLERCMSMLKNLCQWMAVTAGNARSDYRLTLLRGKLQPTVKCHPGRLRQGDAGRGIVGQHRQHARHVAFGRRHAMQGITSAKQYQVSGFNGQLSDRLLFIQHGCHARIIHLARIGIPQIFHILKPPAAGWFLHQ</sequence>
<proteinExistence type="inferred from homology"/>
<keyword evidence="5" id="KW-0055">Arginine biosynthesis</keyword>
<dbReference type="EC" id="3.5.1.16" evidence="12"/>
<feature type="domain" description="Peptidase M20 dimerisation" evidence="11">
    <location>
        <begin position="176"/>
        <end position="283"/>
    </location>
</feature>
<evidence type="ECO:0000256" key="1">
    <source>
        <dbReference type="ARBA" id="ARBA00001941"/>
    </source>
</evidence>
<comment type="similarity">
    <text evidence="3">Belongs to the peptidase M20A family. ArgE subfamily.</text>
</comment>
<evidence type="ECO:0000256" key="5">
    <source>
        <dbReference type="ARBA" id="ARBA00022571"/>
    </source>
</evidence>
<dbReference type="PROSITE" id="PS00759">
    <property type="entry name" value="ARGE_DAPE_CPG2_2"/>
    <property type="match status" value="1"/>
</dbReference>
<evidence type="ECO:0000256" key="3">
    <source>
        <dbReference type="ARBA" id="ARBA00005691"/>
    </source>
</evidence>
<dbReference type="Pfam" id="PF07687">
    <property type="entry name" value="M20_dimer"/>
    <property type="match status" value="1"/>
</dbReference>
<dbReference type="InterPro" id="IPR002933">
    <property type="entry name" value="Peptidase_M20"/>
</dbReference>
<evidence type="ECO:0000256" key="8">
    <source>
        <dbReference type="ARBA" id="ARBA00022801"/>
    </source>
</evidence>